<protein>
    <recommendedName>
        <fullName evidence="3">Transposase</fullName>
    </recommendedName>
</protein>
<gene>
    <name evidence="1" type="ORF">CJJ23_04925</name>
</gene>
<name>A0A269THC0_9BACT</name>
<reference evidence="2" key="1">
    <citation type="submission" date="2017-08" db="EMBL/GenBank/DDBJ databases">
        <authorList>
            <person name="Alvarez-Ponce D."/>
            <person name="Weitzman C.L."/>
            <person name="Tillett R.L."/>
            <person name="Sandmeier F.C."/>
            <person name="Tracy C.R."/>
        </authorList>
    </citation>
    <scope>NUCLEOTIDE SEQUENCE [LARGE SCALE GENOMIC DNA]</scope>
    <source>
        <strain evidence="2">723</strain>
    </source>
</reference>
<evidence type="ECO:0000313" key="2">
    <source>
        <dbReference type="Proteomes" id="UP000216943"/>
    </source>
</evidence>
<accession>A0A269THC0</accession>
<evidence type="ECO:0008006" key="3">
    <source>
        <dbReference type="Google" id="ProtNLM"/>
    </source>
</evidence>
<dbReference type="Proteomes" id="UP000216943">
    <property type="component" value="Unassembled WGS sequence"/>
</dbReference>
<proteinExistence type="predicted"/>
<comment type="caution">
    <text evidence="1">The sequence shown here is derived from an EMBL/GenBank/DDBJ whole genome shotgun (WGS) entry which is preliminary data.</text>
</comment>
<dbReference type="RefSeq" id="WP_095335220.1">
    <property type="nucleotide sequence ID" value="NZ_NQNY01000031.1"/>
</dbReference>
<evidence type="ECO:0000313" key="1">
    <source>
        <dbReference type="EMBL" id="PAK20873.1"/>
    </source>
</evidence>
<dbReference type="EMBL" id="NQNY01000031">
    <property type="protein sequence ID" value="PAK20873.1"/>
    <property type="molecule type" value="Genomic_DNA"/>
</dbReference>
<dbReference type="AlphaFoldDB" id="A0A269THC0"/>
<dbReference type="OrthoDB" id="9803878at2"/>
<organism evidence="1 2">
    <name type="scientific">Mycoplasmopsis agassizii</name>
    <dbReference type="NCBI Taxonomy" id="33922"/>
    <lineage>
        <taxon>Bacteria</taxon>
        <taxon>Bacillati</taxon>
        <taxon>Mycoplasmatota</taxon>
        <taxon>Mycoplasmoidales</taxon>
        <taxon>Metamycoplasmataceae</taxon>
        <taxon>Mycoplasmopsis</taxon>
    </lineage>
</organism>
<sequence>MKEYLLFRSKLIIVLKLLQGENTKTICNNESLLKECINAYGENRNYFIPRITATWQKFLKHGLVYLVDFWPDKYHPVTYFHLNQKSRKEVQKERRRNALKDMFDKMTDEQKKEHFEHLIEIIESYEEDESKNKKFERIKKLKDNNLSLKIKFLCSFLNVSETGYYKYLRNKKAPKKHDNREHKQKDQILKDIVKIFDSNYKVFGIDRITEAIT</sequence>